<protein>
    <recommendedName>
        <fullName evidence="5">GH16 domain-containing protein</fullName>
    </recommendedName>
</protein>
<dbReference type="STRING" id="101127.A0A1X2GT19"/>
<organism evidence="6 7">
    <name type="scientific">Hesseltinella vesiculosa</name>
    <dbReference type="NCBI Taxonomy" id="101127"/>
    <lineage>
        <taxon>Eukaryota</taxon>
        <taxon>Fungi</taxon>
        <taxon>Fungi incertae sedis</taxon>
        <taxon>Mucoromycota</taxon>
        <taxon>Mucoromycotina</taxon>
        <taxon>Mucoromycetes</taxon>
        <taxon>Mucorales</taxon>
        <taxon>Cunninghamellaceae</taxon>
        <taxon>Hesseltinella</taxon>
    </lineage>
</organism>
<comment type="similarity">
    <text evidence="1">Belongs to the glycosyl hydrolase 16 family.</text>
</comment>
<gene>
    <name evidence="6" type="ORF">DM01DRAFT_1300445</name>
</gene>
<dbReference type="OrthoDB" id="192832at2759"/>
<keyword evidence="4" id="KW-0732">Signal</keyword>
<name>A0A1X2GT19_9FUNG</name>
<evidence type="ECO:0000313" key="6">
    <source>
        <dbReference type="EMBL" id="ORX60603.1"/>
    </source>
</evidence>
<dbReference type="PANTHER" id="PTHR10963:SF24">
    <property type="entry name" value="GLYCOSIDASE C21B10.07-RELATED"/>
    <property type="match status" value="1"/>
</dbReference>
<sequence>MRLTTVFSVTTLLLGSASAWNLTDTYQGSTFFDGFNFSNITDPTKGTVQYVDRATAQSSGLISVKNNVITMKADDTNVTPNGRPSIRIASKKTYNSGLFILDLTHMPTGCGTWPAYWLVGPKWPNGGEIDIIEGVNNQTNNHITLHTSANCQMDPTSSNGTGKWLTNNCAVNATGQSPNAGCSVQSSSATSYGRGFNSAQGGVYATQWKDTTGIQVWFFPRRSIPSDITSGHPNPASWGKPTADFPFSKCSSNHFSNLAITFDLDFCGVWAGAVYKSQFHCPGTCSDYVINQPKAFSEAYWNINSLKVYQ</sequence>
<dbReference type="PANTHER" id="PTHR10963">
    <property type="entry name" value="GLYCOSYL HYDROLASE-RELATED"/>
    <property type="match status" value="1"/>
</dbReference>
<dbReference type="Gene3D" id="2.60.120.200">
    <property type="match status" value="1"/>
</dbReference>
<reference evidence="6 7" key="1">
    <citation type="submission" date="2016-07" db="EMBL/GenBank/DDBJ databases">
        <title>Pervasive Adenine N6-methylation of Active Genes in Fungi.</title>
        <authorList>
            <consortium name="DOE Joint Genome Institute"/>
            <person name="Mondo S.J."/>
            <person name="Dannebaum R.O."/>
            <person name="Kuo R.C."/>
            <person name="Labutti K."/>
            <person name="Haridas S."/>
            <person name="Kuo A."/>
            <person name="Salamov A."/>
            <person name="Ahrendt S.R."/>
            <person name="Lipzen A."/>
            <person name="Sullivan W."/>
            <person name="Andreopoulos W.B."/>
            <person name="Clum A."/>
            <person name="Lindquist E."/>
            <person name="Daum C."/>
            <person name="Ramamoorthy G.K."/>
            <person name="Gryganskyi A."/>
            <person name="Culley D."/>
            <person name="Magnuson J.K."/>
            <person name="James T.Y."/>
            <person name="O'Malley M.A."/>
            <person name="Stajich J.E."/>
            <person name="Spatafora J.W."/>
            <person name="Visel A."/>
            <person name="Grigoriev I.V."/>
        </authorList>
    </citation>
    <scope>NUCLEOTIDE SEQUENCE [LARGE SCALE GENOMIC DNA]</scope>
    <source>
        <strain evidence="6 7">NRRL 3301</strain>
    </source>
</reference>
<comment type="caution">
    <text evidence="6">The sequence shown here is derived from an EMBL/GenBank/DDBJ whole genome shotgun (WGS) entry which is preliminary data.</text>
</comment>
<keyword evidence="7" id="KW-1185">Reference proteome</keyword>
<keyword evidence="3" id="KW-0326">Glycosidase</keyword>
<evidence type="ECO:0000256" key="2">
    <source>
        <dbReference type="ARBA" id="ARBA00022801"/>
    </source>
</evidence>
<dbReference type="InterPro" id="IPR000757">
    <property type="entry name" value="Beta-glucanase-like"/>
</dbReference>
<dbReference type="GO" id="GO:0009251">
    <property type="term" value="P:glucan catabolic process"/>
    <property type="evidence" value="ECO:0007669"/>
    <property type="project" value="TreeGrafter"/>
</dbReference>
<dbReference type="GO" id="GO:0004553">
    <property type="term" value="F:hydrolase activity, hydrolyzing O-glycosyl compounds"/>
    <property type="evidence" value="ECO:0007669"/>
    <property type="project" value="InterPro"/>
</dbReference>
<evidence type="ECO:0000313" key="7">
    <source>
        <dbReference type="Proteomes" id="UP000242146"/>
    </source>
</evidence>
<dbReference type="AlphaFoldDB" id="A0A1X2GT19"/>
<dbReference type="InterPro" id="IPR050546">
    <property type="entry name" value="Glycosyl_Hydrlase_16"/>
</dbReference>
<dbReference type="SUPFAM" id="SSF49899">
    <property type="entry name" value="Concanavalin A-like lectins/glucanases"/>
    <property type="match status" value="1"/>
</dbReference>
<feature type="signal peptide" evidence="4">
    <location>
        <begin position="1"/>
        <end position="19"/>
    </location>
</feature>
<dbReference type="FunFam" id="2.60.120.200:FF:000114">
    <property type="entry name" value="Probable endo-1,3(4)-beta-glucanase NFIA_089530"/>
    <property type="match status" value="1"/>
</dbReference>
<accession>A0A1X2GT19</accession>
<keyword evidence="2" id="KW-0378">Hydrolase</keyword>
<dbReference type="Proteomes" id="UP000242146">
    <property type="component" value="Unassembled WGS sequence"/>
</dbReference>
<dbReference type="EMBL" id="MCGT01000004">
    <property type="protein sequence ID" value="ORX60603.1"/>
    <property type="molecule type" value="Genomic_DNA"/>
</dbReference>
<evidence type="ECO:0000256" key="3">
    <source>
        <dbReference type="ARBA" id="ARBA00023295"/>
    </source>
</evidence>
<dbReference type="InterPro" id="IPR013320">
    <property type="entry name" value="ConA-like_dom_sf"/>
</dbReference>
<dbReference type="Pfam" id="PF26113">
    <property type="entry name" value="GH16_XgeA"/>
    <property type="match status" value="1"/>
</dbReference>
<evidence type="ECO:0000256" key="1">
    <source>
        <dbReference type="ARBA" id="ARBA00006865"/>
    </source>
</evidence>
<proteinExistence type="inferred from homology"/>
<feature type="domain" description="GH16" evidence="5">
    <location>
        <begin position="18"/>
        <end position="279"/>
    </location>
</feature>
<feature type="chain" id="PRO_5012349178" description="GH16 domain-containing protein" evidence="4">
    <location>
        <begin position="20"/>
        <end position="310"/>
    </location>
</feature>
<dbReference type="CDD" id="cd02181">
    <property type="entry name" value="GH16_fungal_Lam16A_glucanase"/>
    <property type="match status" value="1"/>
</dbReference>
<evidence type="ECO:0000256" key="4">
    <source>
        <dbReference type="SAM" id="SignalP"/>
    </source>
</evidence>
<dbReference type="PROSITE" id="PS51762">
    <property type="entry name" value="GH16_2"/>
    <property type="match status" value="1"/>
</dbReference>
<evidence type="ECO:0000259" key="5">
    <source>
        <dbReference type="PROSITE" id="PS51762"/>
    </source>
</evidence>